<name>A0A087UHS7_STEMI</name>
<dbReference type="AlphaFoldDB" id="A0A087UHS7"/>
<keyword evidence="2" id="KW-1185">Reference proteome</keyword>
<dbReference type="Proteomes" id="UP000054359">
    <property type="component" value="Unassembled WGS sequence"/>
</dbReference>
<sequence length="85" mass="9733">MPSKKKSHYQIKPVMVLRGLSNEKDGFVCSNAHKGKNVKVVALAQKVYLTLIIAKLQSIDSFRVIKLRLKTEDVERRDKRGDHKT</sequence>
<organism evidence="1 2">
    <name type="scientific">Stegodyphus mimosarum</name>
    <name type="common">African social velvet spider</name>
    <dbReference type="NCBI Taxonomy" id="407821"/>
    <lineage>
        <taxon>Eukaryota</taxon>
        <taxon>Metazoa</taxon>
        <taxon>Ecdysozoa</taxon>
        <taxon>Arthropoda</taxon>
        <taxon>Chelicerata</taxon>
        <taxon>Arachnida</taxon>
        <taxon>Araneae</taxon>
        <taxon>Araneomorphae</taxon>
        <taxon>Entelegynae</taxon>
        <taxon>Eresoidea</taxon>
        <taxon>Eresidae</taxon>
        <taxon>Stegodyphus</taxon>
    </lineage>
</organism>
<accession>A0A087UHS7</accession>
<gene>
    <name evidence="1" type="ORF">X975_04438</name>
</gene>
<protein>
    <submittedName>
        <fullName evidence="1">Uncharacterized protein</fullName>
    </submittedName>
</protein>
<evidence type="ECO:0000313" key="2">
    <source>
        <dbReference type="Proteomes" id="UP000054359"/>
    </source>
</evidence>
<dbReference type="EMBL" id="KK119854">
    <property type="protein sequence ID" value="KFM76916.1"/>
    <property type="molecule type" value="Genomic_DNA"/>
</dbReference>
<reference evidence="1 2" key="1">
    <citation type="submission" date="2013-11" db="EMBL/GenBank/DDBJ databases">
        <title>Genome sequencing of Stegodyphus mimosarum.</title>
        <authorList>
            <person name="Bechsgaard J."/>
        </authorList>
    </citation>
    <scope>NUCLEOTIDE SEQUENCE [LARGE SCALE GENOMIC DNA]</scope>
</reference>
<feature type="non-terminal residue" evidence="1">
    <location>
        <position position="85"/>
    </location>
</feature>
<evidence type="ECO:0000313" key="1">
    <source>
        <dbReference type="EMBL" id="KFM76916.1"/>
    </source>
</evidence>
<proteinExistence type="predicted"/>